<dbReference type="Proteomes" id="UP000683575">
    <property type="component" value="Chromosome"/>
</dbReference>
<proteinExistence type="predicted"/>
<organism evidence="1 2">
    <name type="scientific">Nocardioides panacis</name>
    <dbReference type="NCBI Taxonomy" id="2849501"/>
    <lineage>
        <taxon>Bacteria</taxon>
        <taxon>Bacillati</taxon>
        <taxon>Actinomycetota</taxon>
        <taxon>Actinomycetes</taxon>
        <taxon>Propionibacteriales</taxon>
        <taxon>Nocardioidaceae</taxon>
        <taxon>Nocardioides</taxon>
    </lineage>
</organism>
<dbReference type="AlphaFoldDB" id="A0A975T3B8"/>
<reference evidence="1" key="1">
    <citation type="submission" date="2021-06" db="EMBL/GenBank/DDBJ databases">
        <title>Complete genome sequence of Nocardioides sp. G188.</title>
        <authorList>
            <person name="Im W.-T."/>
        </authorList>
    </citation>
    <scope>NUCLEOTIDE SEQUENCE</scope>
    <source>
        <strain evidence="1">G188</strain>
    </source>
</reference>
<evidence type="ECO:0000313" key="2">
    <source>
        <dbReference type="Proteomes" id="UP000683575"/>
    </source>
</evidence>
<name>A0A975T3B8_9ACTN</name>
<evidence type="ECO:0008006" key="3">
    <source>
        <dbReference type="Google" id="ProtNLM"/>
    </source>
</evidence>
<keyword evidence="2" id="KW-1185">Reference proteome</keyword>
<dbReference type="RefSeq" id="WP_216943016.1">
    <property type="nucleotide sequence ID" value="NZ_CP077062.1"/>
</dbReference>
<dbReference type="EMBL" id="CP077062">
    <property type="protein sequence ID" value="QWZ10781.1"/>
    <property type="molecule type" value="Genomic_DNA"/>
</dbReference>
<gene>
    <name evidence="1" type="ORF">KRR39_09460</name>
</gene>
<dbReference type="KEGG" id="nps:KRR39_09460"/>
<protein>
    <recommendedName>
        <fullName evidence="3">LLM class flavin-dependent oxidoreductase</fullName>
    </recommendedName>
</protein>
<accession>A0A975T3B8</accession>
<sequence length="97" mass="10759">MAFYLVSMGPLYRRTLHRLGHGEGVEEVLAANPTPRTFEVPEPARGLLDELTLWGDAEHARAALDRWYAAGAQLPCLTLPPGRPVDELDQVLESLRP</sequence>
<evidence type="ECO:0000313" key="1">
    <source>
        <dbReference type="EMBL" id="QWZ10781.1"/>
    </source>
</evidence>